<protein>
    <recommendedName>
        <fullName evidence="3">BTB/POZ domain-containing protein</fullName>
    </recommendedName>
</protein>
<keyword evidence="2" id="KW-1185">Reference proteome</keyword>
<proteinExistence type="predicted"/>
<evidence type="ECO:0000313" key="1">
    <source>
        <dbReference type="EMBL" id="KAG7091613.1"/>
    </source>
</evidence>
<dbReference type="KEGG" id="more:E1B28_010632"/>
<dbReference type="AlphaFoldDB" id="A0A9P7RY51"/>
<dbReference type="OrthoDB" id="3040561at2759"/>
<accession>A0A9P7RY51</accession>
<reference evidence="1" key="1">
    <citation type="journal article" date="2021" name="Genome Biol. Evol.">
        <title>The assembled and annotated genome of the fairy-ring fungus Marasmius oreades.</title>
        <authorList>
            <person name="Hiltunen M."/>
            <person name="Ament-Velasquez S.L."/>
            <person name="Johannesson H."/>
        </authorList>
    </citation>
    <scope>NUCLEOTIDE SEQUENCE</scope>
    <source>
        <strain evidence="1">03SP1</strain>
    </source>
</reference>
<sequence length="278" mass="31669">MDMPTPLAPACRVEGCMIAVDVVLQSSDNELFGAHTKNLECFNEGFPPAGWAKKVDEVVVLTESSAVLTLLLGFTHNSLALPDLEDGDIDIDNLLSLCEAAEKYGNFIALQACRRGLKNRAKTLDPDGLLKVLRYKVCRFDSTDINDFARRTPGIPVKEVWSFYKGYPEVYYLWSRYQIAWAEWDAEFDSAMDINSYPVRHLNDVRQCPELDKYLDYFRGSKKVSGIRVTWEVFNSNRMFVNGLPGIKTMCGCGAFTKWTANIQKVFERQPRWEDFTN</sequence>
<comment type="caution">
    <text evidence="1">The sequence shown here is derived from an EMBL/GenBank/DDBJ whole genome shotgun (WGS) entry which is preliminary data.</text>
</comment>
<gene>
    <name evidence="1" type="ORF">E1B28_010632</name>
</gene>
<evidence type="ECO:0008006" key="3">
    <source>
        <dbReference type="Google" id="ProtNLM"/>
    </source>
</evidence>
<dbReference type="RefSeq" id="XP_043008083.1">
    <property type="nucleotide sequence ID" value="XM_043155611.1"/>
</dbReference>
<dbReference type="GeneID" id="66079708"/>
<dbReference type="EMBL" id="CM032186">
    <property type="protein sequence ID" value="KAG7091613.1"/>
    <property type="molecule type" value="Genomic_DNA"/>
</dbReference>
<evidence type="ECO:0000313" key="2">
    <source>
        <dbReference type="Proteomes" id="UP001049176"/>
    </source>
</evidence>
<name>A0A9P7RY51_9AGAR</name>
<organism evidence="1 2">
    <name type="scientific">Marasmius oreades</name>
    <name type="common">fairy-ring Marasmius</name>
    <dbReference type="NCBI Taxonomy" id="181124"/>
    <lineage>
        <taxon>Eukaryota</taxon>
        <taxon>Fungi</taxon>
        <taxon>Dikarya</taxon>
        <taxon>Basidiomycota</taxon>
        <taxon>Agaricomycotina</taxon>
        <taxon>Agaricomycetes</taxon>
        <taxon>Agaricomycetidae</taxon>
        <taxon>Agaricales</taxon>
        <taxon>Marasmiineae</taxon>
        <taxon>Marasmiaceae</taxon>
        <taxon>Marasmius</taxon>
    </lineage>
</organism>
<dbReference type="Proteomes" id="UP001049176">
    <property type="component" value="Chromosome 6"/>
</dbReference>